<sequence>MNISDLRDVIYEKNKIDFKEFDANKLNLWLVDIPYDTENVQLRTLQNRSRDMNEENIIQELGGKRLSPADVIGDIFTYDSNNIRIIVQPPPPITTASLSFKEIIEVIKKNALKGTSNLPDVLSMPLQQRNFEVAMNFVNETIYNNISARDGKSNYWCIVSEGAPGIGKTRFGQELFNQIRNDMPQYIQDIYNDCNIPHDRRKTDTHLEYLCIDFGNGHRLTPQDYGIDASIILGLRIAHAFFIEKEYGMTFQEFRTALKQYRGSFDNFQFHVFI</sequence>
<dbReference type="GO" id="GO:0005576">
    <property type="term" value="C:extracellular region"/>
    <property type="evidence" value="ECO:0007669"/>
    <property type="project" value="UniProtKB-SubCell"/>
</dbReference>
<organism evidence="5 6">
    <name type="scientific">Rhizophagus irregularis (strain DAOM 181602 / DAOM 197198 / MUCL 43194)</name>
    <name type="common">Arbuscular mycorrhizal fungus</name>
    <name type="synonym">Glomus intraradices</name>
    <dbReference type="NCBI Taxonomy" id="747089"/>
    <lineage>
        <taxon>Eukaryota</taxon>
        <taxon>Fungi</taxon>
        <taxon>Fungi incertae sedis</taxon>
        <taxon>Mucoromycota</taxon>
        <taxon>Glomeromycotina</taxon>
        <taxon>Glomeromycetes</taxon>
        <taxon>Glomerales</taxon>
        <taxon>Glomeraceae</taxon>
        <taxon>Rhizophagus</taxon>
    </lineage>
</organism>
<dbReference type="VEuPathDB" id="FungiDB:RhiirFUN_004788"/>
<accession>A0A2P4P5J2</accession>
<evidence type="ECO:0000259" key="4">
    <source>
        <dbReference type="Pfam" id="PF20147"/>
    </source>
</evidence>
<keyword evidence="6" id="KW-1185">Reference proteome</keyword>
<dbReference type="AlphaFoldDB" id="A0A2P4P5J2"/>
<dbReference type="EMBL" id="AUPC02000377">
    <property type="protein sequence ID" value="POG60655.1"/>
    <property type="molecule type" value="Genomic_DNA"/>
</dbReference>
<evidence type="ECO:0000256" key="3">
    <source>
        <dbReference type="ARBA" id="ARBA00022525"/>
    </source>
</evidence>
<dbReference type="Proteomes" id="UP000018888">
    <property type="component" value="Unassembled WGS sequence"/>
</dbReference>
<name>A0A2P4P5J2_RHIID</name>
<dbReference type="Pfam" id="PF20147">
    <property type="entry name" value="Crinkler"/>
    <property type="match status" value="1"/>
</dbReference>
<keyword evidence="3" id="KW-0964">Secreted</keyword>
<proteinExistence type="predicted"/>
<comment type="subcellular location">
    <subcellularLocation>
        <location evidence="1">Host cell</location>
    </subcellularLocation>
    <subcellularLocation>
        <location evidence="2">Secreted</location>
    </subcellularLocation>
</comment>
<reference evidence="5 6" key="1">
    <citation type="journal article" date="2013" name="Proc. Natl. Acad. Sci. U.S.A.">
        <title>Genome of an arbuscular mycorrhizal fungus provides insight into the oldest plant symbiosis.</title>
        <authorList>
            <person name="Tisserant E."/>
            <person name="Malbreil M."/>
            <person name="Kuo A."/>
            <person name="Kohler A."/>
            <person name="Symeonidi A."/>
            <person name="Balestrini R."/>
            <person name="Charron P."/>
            <person name="Duensing N."/>
            <person name="Frei Dit Frey N."/>
            <person name="Gianinazzi-Pearson V."/>
            <person name="Gilbert L.B."/>
            <person name="Handa Y."/>
            <person name="Herr J.R."/>
            <person name="Hijri M."/>
            <person name="Koul R."/>
            <person name="Kawaguchi M."/>
            <person name="Krajinski F."/>
            <person name="Lammers P.J."/>
            <person name="Masclaux F.G."/>
            <person name="Murat C."/>
            <person name="Morin E."/>
            <person name="Ndikumana S."/>
            <person name="Pagni M."/>
            <person name="Petitpierre D."/>
            <person name="Requena N."/>
            <person name="Rosikiewicz P."/>
            <person name="Riley R."/>
            <person name="Saito K."/>
            <person name="San Clemente H."/>
            <person name="Shapiro H."/>
            <person name="van Tuinen D."/>
            <person name="Becard G."/>
            <person name="Bonfante P."/>
            <person name="Paszkowski U."/>
            <person name="Shachar-Hill Y.Y."/>
            <person name="Tuskan G.A."/>
            <person name="Young P.W."/>
            <person name="Sanders I.R."/>
            <person name="Henrissat B."/>
            <person name="Rensing S.A."/>
            <person name="Grigoriev I.V."/>
            <person name="Corradi N."/>
            <person name="Roux C."/>
            <person name="Martin F."/>
        </authorList>
    </citation>
    <scope>NUCLEOTIDE SEQUENCE [LARGE SCALE GENOMIC DNA]</scope>
    <source>
        <strain evidence="5 6">DAOM 197198</strain>
    </source>
</reference>
<evidence type="ECO:0000313" key="6">
    <source>
        <dbReference type="Proteomes" id="UP000018888"/>
    </source>
</evidence>
<gene>
    <name evidence="5" type="ORF">GLOIN_2v1486855</name>
</gene>
<protein>
    <recommendedName>
        <fullName evidence="4">Crinkler effector protein N-terminal domain-containing protein</fullName>
    </recommendedName>
</protein>
<dbReference type="GO" id="GO:0043657">
    <property type="term" value="C:host cell"/>
    <property type="evidence" value="ECO:0007669"/>
    <property type="project" value="UniProtKB-SubCell"/>
</dbReference>
<feature type="domain" description="Crinkler effector protein N-terminal" evidence="4">
    <location>
        <begin position="2"/>
        <end position="88"/>
    </location>
</feature>
<comment type="caution">
    <text evidence="5">The sequence shown here is derived from an EMBL/GenBank/DDBJ whole genome shotgun (WGS) entry which is preliminary data.</text>
</comment>
<dbReference type="InterPro" id="IPR045379">
    <property type="entry name" value="Crinkler_N"/>
</dbReference>
<evidence type="ECO:0000256" key="1">
    <source>
        <dbReference type="ARBA" id="ARBA00004340"/>
    </source>
</evidence>
<reference evidence="5 6" key="2">
    <citation type="journal article" date="2018" name="New Phytol.">
        <title>High intraspecific genome diversity in the model arbuscular mycorrhizal symbiont Rhizophagus irregularis.</title>
        <authorList>
            <person name="Chen E.C.H."/>
            <person name="Morin E."/>
            <person name="Beaudet D."/>
            <person name="Noel J."/>
            <person name="Yildirir G."/>
            <person name="Ndikumana S."/>
            <person name="Charron P."/>
            <person name="St-Onge C."/>
            <person name="Giorgi J."/>
            <person name="Kruger M."/>
            <person name="Marton T."/>
            <person name="Ropars J."/>
            <person name="Grigoriev I.V."/>
            <person name="Hainaut M."/>
            <person name="Henrissat B."/>
            <person name="Roux C."/>
            <person name="Martin F."/>
            <person name="Corradi N."/>
        </authorList>
    </citation>
    <scope>NUCLEOTIDE SEQUENCE [LARGE SCALE GENOMIC DNA]</scope>
    <source>
        <strain evidence="5 6">DAOM 197198</strain>
    </source>
</reference>
<evidence type="ECO:0000313" key="5">
    <source>
        <dbReference type="EMBL" id="POG60655.1"/>
    </source>
</evidence>
<evidence type="ECO:0000256" key="2">
    <source>
        <dbReference type="ARBA" id="ARBA00004613"/>
    </source>
</evidence>